<dbReference type="FunFam" id="1.10.510.10:FF:000064">
    <property type="entry name" value="BR serine/threonine-protein kinase 2"/>
    <property type="match status" value="1"/>
</dbReference>
<sequence>MFVFIKDVIDDLNEKLKAVNQELVQAMNTGNNSNNSNSNTDSPTKPQQSPASTTMTTNKTNNTSQQKLLNNTSNALMTSTLNNQIQWVGAYRLEKTLGKGQTGLVKTGTHCVTGKKIAVKIVNKEKLNESVLQKVEREIAIMRLIEHPHILQLYDVYENRKYLYLLLEHVSGGELFDYLVRKGRLMAKEARKFFRQIISALDFCHAHNICHRDLKPENLLLDERNNIKIADFGMASLQVEGSMLETSCGSPHYACPEVIRGEKYDGRKADVWSCGVILYALLVGALPFDDDNLRNLLEKVKKGSFHIPHFVPSDCQGLLRSMVEVNPTKRISLQDVFKHPWVIGPNKGELELEVPMAQVVEVTHVIPNEDSIDPDVFRHMNNLGCFKDKEKLVAELLSTKHNTEKIVYFLLLDRKRRRPAKEEEPESVLRNSTFDNIVDPPRKRVDTSKPRLPPSRISDGSPMNPRKNRYRLRQSSLGGSPEDSPQHSSRSLYPQSARGNAFTTSQKVEEALLSLSSGKHRISLGSNHSRNSNNSNYQQSRQQNHHHYFTQPINPIIVQRASRRDEQSAKQEIQTQQSNKSNGTNIPPLLLPANKPRVPITTTNTGVVVTTTTTPTAVASSAASSSNSIASSSECNGGVSSTNLSDSTSDLVKKSFFGSLSMSGADRDDTPCIPVQNKTLPEIKAELIRLFLTIHELSHSVVGQNSFRVEYKRLPYLGFSRGVKFQVDILTPPNQRRDSQNSINCSEITDFYVVQFTLISGPLRRFRRLFEHFSTVLQSSQRNGDQRPSASSGFMVKPRKLSSQSSVGSEDSAAAGSVDRQDSDQLKYSQQFRQKQSSIQSQINPPLAEDESGFFADSVSNSKTDILDSTDVFVQETMIITETK</sequence>
<dbReference type="InterPro" id="IPR000719">
    <property type="entry name" value="Prot_kinase_dom"/>
</dbReference>
<comment type="catalytic activity">
    <reaction evidence="13">
        <text>L-seryl-[protein] + ATP = O-phospho-L-seryl-[protein] + ADP + H(+)</text>
        <dbReference type="Rhea" id="RHEA:17989"/>
        <dbReference type="Rhea" id="RHEA-COMP:9863"/>
        <dbReference type="Rhea" id="RHEA-COMP:11604"/>
        <dbReference type="ChEBI" id="CHEBI:15378"/>
        <dbReference type="ChEBI" id="CHEBI:29999"/>
        <dbReference type="ChEBI" id="CHEBI:30616"/>
        <dbReference type="ChEBI" id="CHEBI:83421"/>
        <dbReference type="ChEBI" id="CHEBI:456216"/>
        <dbReference type="EC" id="2.7.11.1"/>
    </reaction>
</comment>
<keyword evidence="8" id="KW-0418">Kinase</keyword>
<evidence type="ECO:0000259" key="16">
    <source>
        <dbReference type="PROSITE" id="PS50011"/>
    </source>
</evidence>
<dbReference type="CDD" id="cd14081">
    <property type="entry name" value="STKc_BRSK1_2"/>
    <property type="match status" value="1"/>
</dbReference>
<evidence type="ECO:0000313" key="17">
    <source>
        <dbReference type="EMBL" id="CAD2133844.1"/>
    </source>
</evidence>
<feature type="region of interest" description="Disordered" evidence="15">
    <location>
        <begin position="780"/>
        <end position="853"/>
    </location>
</feature>
<dbReference type="OrthoDB" id="193931at2759"/>
<dbReference type="SMART" id="SM00220">
    <property type="entry name" value="S_TKc"/>
    <property type="match status" value="1"/>
</dbReference>
<dbReference type="PROSITE" id="PS00107">
    <property type="entry name" value="PROTEIN_KINASE_ATP"/>
    <property type="match status" value="1"/>
</dbReference>
<evidence type="ECO:0000256" key="15">
    <source>
        <dbReference type="SAM" id="MobiDB-lite"/>
    </source>
</evidence>
<dbReference type="CDD" id="cd14340">
    <property type="entry name" value="UBA_BRSK"/>
    <property type="match status" value="1"/>
</dbReference>
<proteinExistence type="inferred from homology"/>
<evidence type="ECO:0000256" key="14">
    <source>
        <dbReference type="PROSITE-ProRule" id="PRU10141"/>
    </source>
</evidence>
<evidence type="ECO:0000256" key="6">
    <source>
        <dbReference type="ARBA" id="ARBA00022723"/>
    </source>
</evidence>
<feature type="binding site" evidence="14">
    <location>
        <position position="120"/>
    </location>
    <ligand>
        <name>ATP</name>
        <dbReference type="ChEBI" id="CHEBI:30616"/>
    </ligand>
</feature>
<keyword evidence="10" id="KW-0460">Magnesium</keyword>
<dbReference type="Gene3D" id="1.10.510.10">
    <property type="entry name" value="Transferase(Phosphotransferase) domain 1"/>
    <property type="match status" value="1"/>
</dbReference>
<keyword evidence="11" id="KW-0524">Neurogenesis</keyword>
<feature type="compositionally biased region" description="Basic and acidic residues" evidence="15">
    <location>
        <begin position="440"/>
        <end position="449"/>
    </location>
</feature>
<dbReference type="Proteomes" id="UP000580250">
    <property type="component" value="Unassembled WGS sequence"/>
</dbReference>
<feature type="region of interest" description="Disordered" evidence="15">
    <location>
        <begin position="419"/>
        <end position="504"/>
    </location>
</feature>
<dbReference type="InterPro" id="IPR008271">
    <property type="entry name" value="Ser/Thr_kinase_AS"/>
</dbReference>
<keyword evidence="4" id="KW-0723">Serine/threonine-protein kinase</keyword>
<feature type="compositionally biased region" description="Low complexity" evidence="15">
    <location>
        <begin position="53"/>
        <end position="63"/>
    </location>
</feature>
<keyword evidence="6" id="KW-0479">Metal-binding</keyword>
<dbReference type="FunFam" id="3.30.200.20:FF:000003">
    <property type="entry name" value="Non-specific serine/threonine protein kinase"/>
    <property type="match status" value="1"/>
</dbReference>
<accession>A0A6V7TUZ8</accession>
<feature type="compositionally biased region" description="Polar residues" evidence="15">
    <location>
        <begin position="486"/>
        <end position="504"/>
    </location>
</feature>
<dbReference type="InterPro" id="IPR048622">
    <property type="entry name" value="BRSK1_2-like_UBA"/>
</dbReference>
<dbReference type="InterPro" id="IPR011009">
    <property type="entry name" value="Kinase-like_dom_sf"/>
</dbReference>
<dbReference type="Pfam" id="PF00069">
    <property type="entry name" value="Pkinase"/>
    <property type="match status" value="1"/>
</dbReference>
<evidence type="ECO:0000256" key="4">
    <source>
        <dbReference type="ARBA" id="ARBA00022527"/>
    </source>
</evidence>
<dbReference type="AlphaFoldDB" id="A0A6V7TUZ8"/>
<evidence type="ECO:0000256" key="12">
    <source>
        <dbReference type="ARBA" id="ARBA00047899"/>
    </source>
</evidence>
<gene>
    <name evidence="17" type="ORF">MENT_LOCUS4142</name>
</gene>
<evidence type="ECO:0000256" key="13">
    <source>
        <dbReference type="ARBA" id="ARBA00048679"/>
    </source>
</evidence>
<dbReference type="InterPro" id="IPR017441">
    <property type="entry name" value="Protein_kinase_ATP_BS"/>
</dbReference>
<keyword evidence="7 14" id="KW-0547">Nucleotide-binding</keyword>
<dbReference type="GO" id="GO:0035556">
    <property type="term" value="P:intracellular signal transduction"/>
    <property type="evidence" value="ECO:0007669"/>
    <property type="project" value="TreeGrafter"/>
</dbReference>
<keyword evidence="9 14" id="KW-0067">ATP-binding</keyword>
<evidence type="ECO:0000256" key="11">
    <source>
        <dbReference type="ARBA" id="ARBA00022902"/>
    </source>
</evidence>
<feature type="region of interest" description="Disordered" evidence="15">
    <location>
        <begin position="621"/>
        <end position="647"/>
    </location>
</feature>
<dbReference type="EC" id="2.7.11.1" evidence="3"/>
<dbReference type="PROSITE" id="PS00108">
    <property type="entry name" value="PROTEIN_KINASE_ST"/>
    <property type="match status" value="1"/>
</dbReference>
<feature type="compositionally biased region" description="Low complexity" evidence="15">
    <location>
        <begin position="526"/>
        <end position="542"/>
    </location>
</feature>
<dbReference type="Pfam" id="PF21115">
    <property type="entry name" value="UBA_BRSK"/>
    <property type="match status" value="1"/>
</dbReference>
<comment type="similarity">
    <text evidence="2">Belongs to the protein kinase superfamily. CAMK Ser/Thr protein kinase family. SNF1 subfamily.</text>
</comment>
<feature type="compositionally biased region" description="Polar residues" evidence="15">
    <location>
        <begin position="826"/>
        <end position="844"/>
    </location>
</feature>
<organism evidence="17 18">
    <name type="scientific">Meloidogyne enterolobii</name>
    <name type="common">Root-knot nematode worm</name>
    <name type="synonym">Meloidogyne mayaguensis</name>
    <dbReference type="NCBI Taxonomy" id="390850"/>
    <lineage>
        <taxon>Eukaryota</taxon>
        <taxon>Metazoa</taxon>
        <taxon>Ecdysozoa</taxon>
        <taxon>Nematoda</taxon>
        <taxon>Chromadorea</taxon>
        <taxon>Rhabditida</taxon>
        <taxon>Tylenchina</taxon>
        <taxon>Tylenchomorpha</taxon>
        <taxon>Tylenchoidea</taxon>
        <taxon>Meloidogynidae</taxon>
        <taxon>Meloidogyninae</taxon>
        <taxon>Meloidogyne</taxon>
    </lineage>
</organism>
<protein>
    <recommendedName>
        <fullName evidence="3">non-specific serine/threonine protein kinase</fullName>
        <ecNumber evidence="3">2.7.11.1</ecNumber>
    </recommendedName>
</protein>
<dbReference type="SUPFAM" id="SSF56112">
    <property type="entry name" value="Protein kinase-like (PK-like)"/>
    <property type="match status" value="1"/>
</dbReference>
<evidence type="ECO:0000256" key="5">
    <source>
        <dbReference type="ARBA" id="ARBA00022679"/>
    </source>
</evidence>
<comment type="caution">
    <text evidence="17">The sequence shown here is derived from an EMBL/GenBank/DDBJ whole genome shotgun (WGS) entry which is preliminary data.</text>
</comment>
<dbReference type="EMBL" id="CAJEWN010000014">
    <property type="protein sequence ID" value="CAD2133844.1"/>
    <property type="molecule type" value="Genomic_DNA"/>
</dbReference>
<feature type="domain" description="Protein kinase" evidence="16">
    <location>
        <begin position="91"/>
        <end position="342"/>
    </location>
</feature>
<evidence type="ECO:0000256" key="1">
    <source>
        <dbReference type="ARBA" id="ARBA00001946"/>
    </source>
</evidence>
<feature type="compositionally biased region" description="Polar residues" evidence="15">
    <location>
        <begin position="570"/>
        <end position="585"/>
    </location>
</feature>
<dbReference type="Pfam" id="PF21122">
    <property type="entry name" value="KA1_BRSK"/>
    <property type="match status" value="1"/>
</dbReference>
<evidence type="ECO:0000256" key="3">
    <source>
        <dbReference type="ARBA" id="ARBA00012513"/>
    </source>
</evidence>
<dbReference type="GO" id="GO:0046872">
    <property type="term" value="F:metal ion binding"/>
    <property type="evidence" value="ECO:0007669"/>
    <property type="project" value="UniProtKB-KW"/>
</dbReference>
<evidence type="ECO:0000256" key="2">
    <source>
        <dbReference type="ARBA" id="ARBA00006234"/>
    </source>
</evidence>
<evidence type="ECO:0000256" key="10">
    <source>
        <dbReference type="ARBA" id="ARBA00022842"/>
    </source>
</evidence>
<dbReference type="GO" id="GO:0005524">
    <property type="term" value="F:ATP binding"/>
    <property type="evidence" value="ECO:0007669"/>
    <property type="project" value="UniProtKB-UniRule"/>
</dbReference>
<dbReference type="PANTHER" id="PTHR24346">
    <property type="entry name" value="MAP/MICROTUBULE AFFINITY-REGULATING KINASE"/>
    <property type="match status" value="1"/>
</dbReference>
<feature type="region of interest" description="Disordered" evidence="15">
    <location>
        <begin position="561"/>
        <end position="598"/>
    </location>
</feature>
<dbReference type="GO" id="GO:0005737">
    <property type="term" value="C:cytoplasm"/>
    <property type="evidence" value="ECO:0007669"/>
    <property type="project" value="TreeGrafter"/>
</dbReference>
<evidence type="ECO:0000256" key="7">
    <source>
        <dbReference type="ARBA" id="ARBA00022741"/>
    </source>
</evidence>
<evidence type="ECO:0000256" key="9">
    <source>
        <dbReference type="ARBA" id="ARBA00022840"/>
    </source>
</evidence>
<comment type="catalytic activity">
    <reaction evidence="12">
        <text>L-threonyl-[protein] + ATP = O-phospho-L-threonyl-[protein] + ADP + H(+)</text>
        <dbReference type="Rhea" id="RHEA:46608"/>
        <dbReference type="Rhea" id="RHEA-COMP:11060"/>
        <dbReference type="Rhea" id="RHEA-COMP:11605"/>
        <dbReference type="ChEBI" id="CHEBI:15378"/>
        <dbReference type="ChEBI" id="CHEBI:30013"/>
        <dbReference type="ChEBI" id="CHEBI:30616"/>
        <dbReference type="ChEBI" id="CHEBI:61977"/>
        <dbReference type="ChEBI" id="CHEBI:456216"/>
        <dbReference type="EC" id="2.7.11.1"/>
    </reaction>
</comment>
<keyword evidence="5" id="KW-0808">Transferase</keyword>
<reference evidence="17 18" key="1">
    <citation type="submission" date="2020-08" db="EMBL/GenBank/DDBJ databases">
        <authorList>
            <person name="Koutsovoulos G."/>
            <person name="Danchin GJ E."/>
        </authorList>
    </citation>
    <scope>NUCLEOTIDE SEQUENCE [LARGE SCALE GENOMIC DNA]</scope>
</reference>
<dbReference type="PANTHER" id="PTHR24346:SF36">
    <property type="entry name" value="SERINE_THREONINE-PROTEIN KINASE BRSK1 ISOFORM X1-RELATED"/>
    <property type="match status" value="1"/>
</dbReference>
<evidence type="ECO:0000256" key="8">
    <source>
        <dbReference type="ARBA" id="ARBA00022777"/>
    </source>
</evidence>
<name>A0A6V7TUZ8_MELEN</name>
<feature type="region of interest" description="Disordered" evidence="15">
    <location>
        <begin position="521"/>
        <end position="544"/>
    </location>
</feature>
<feature type="compositionally biased region" description="Polar residues" evidence="15">
    <location>
        <begin position="780"/>
        <end position="792"/>
    </location>
</feature>
<comment type="cofactor">
    <cofactor evidence="1">
        <name>Mg(2+)</name>
        <dbReference type="ChEBI" id="CHEBI:18420"/>
    </cofactor>
</comment>
<feature type="region of interest" description="Disordered" evidence="15">
    <location>
        <begin position="28"/>
        <end position="63"/>
    </location>
</feature>
<feature type="compositionally biased region" description="Polar residues" evidence="15">
    <location>
        <begin position="40"/>
        <end position="52"/>
    </location>
</feature>
<dbReference type="GO" id="GO:0004674">
    <property type="term" value="F:protein serine/threonine kinase activity"/>
    <property type="evidence" value="ECO:0007669"/>
    <property type="project" value="UniProtKB-KW"/>
</dbReference>
<dbReference type="PROSITE" id="PS50011">
    <property type="entry name" value="PROTEIN_KINASE_DOM"/>
    <property type="match status" value="1"/>
</dbReference>
<evidence type="ECO:0000313" key="18">
    <source>
        <dbReference type="Proteomes" id="UP000580250"/>
    </source>
</evidence>
<dbReference type="GO" id="GO:0007399">
    <property type="term" value="P:nervous system development"/>
    <property type="evidence" value="ECO:0007669"/>
    <property type="project" value="UniProtKB-KW"/>
</dbReference>